<name>A0ACC1I621_9FUNG</name>
<keyword evidence="2" id="KW-1185">Reference proteome</keyword>
<reference evidence="1" key="1">
    <citation type="submission" date="2022-07" db="EMBL/GenBank/DDBJ databases">
        <title>Phylogenomic reconstructions and comparative analyses of Kickxellomycotina fungi.</title>
        <authorList>
            <person name="Reynolds N.K."/>
            <person name="Stajich J.E."/>
            <person name="Barry K."/>
            <person name="Grigoriev I.V."/>
            <person name="Crous P."/>
            <person name="Smith M.E."/>
        </authorList>
    </citation>
    <scope>NUCLEOTIDE SEQUENCE</scope>
    <source>
        <strain evidence="1">Benny 63K</strain>
    </source>
</reference>
<evidence type="ECO:0000313" key="2">
    <source>
        <dbReference type="Proteomes" id="UP001150581"/>
    </source>
</evidence>
<accession>A0ACC1I621</accession>
<protein>
    <submittedName>
        <fullName evidence="1">Uncharacterized protein</fullName>
    </submittedName>
</protein>
<sequence>MLRELLLPKPKRMLGCIPLGPGTLLAATALLSWHLLSLATGFRSPWALYSLWMAVSSAALLYGQHKRDLGHVRWFAMAVFADIFIYAVCIPYESELRMTDFERCEVAMTTNPMSMEYCLEHVHEIKAIAFVMRCLAVLVKVYLAAVARSYELACGF</sequence>
<dbReference type="Proteomes" id="UP001150581">
    <property type="component" value="Unassembled WGS sequence"/>
</dbReference>
<comment type="caution">
    <text evidence="1">The sequence shown here is derived from an EMBL/GenBank/DDBJ whole genome shotgun (WGS) entry which is preliminary data.</text>
</comment>
<gene>
    <name evidence="1" type="ORF">LPJ66_008434</name>
</gene>
<proteinExistence type="predicted"/>
<organism evidence="1 2">
    <name type="scientific">Kickxella alabastrina</name>
    <dbReference type="NCBI Taxonomy" id="61397"/>
    <lineage>
        <taxon>Eukaryota</taxon>
        <taxon>Fungi</taxon>
        <taxon>Fungi incertae sedis</taxon>
        <taxon>Zoopagomycota</taxon>
        <taxon>Kickxellomycotina</taxon>
        <taxon>Kickxellomycetes</taxon>
        <taxon>Kickxellales</taxon>
        <taxon>Kickxellaceae</taxon>
        <taxon>Kickxella</taxon>
    </lineage>
</organism>
<dbReference type="EMBL" id="JANBPG010001696">
    <property type="protein sequence ID" value="KAJ1888701.1"/>
    <property type="molecule type" value="Genomic_DNA"/>
</dbReference>
<evidence type="ECO:0000313" key="1">
    <source>
        <dbReference type="EMBL" id="KAJ1888701.1"/>
    </source>
</evidence>